<keyword evidence="2" id="KW-1185">Reference proteome</keyword>
<proteinExistence type="predicted"/>
<sequence length="119" mass="14118">MPLWKIQSGRVVENPEQSGGKSEWRRNSEWLLSVEDSSCRYVLNENINFYSTPVYVASILLSHAILTIRQMYFGWHIPPITSDTFIQLRRILAIRHQITRVHSFYTCRKNQFNNLPFFL</sequence>
<gene>
    <name evidence="1" type="ORF">CEXT_612471</name>
</gene>
<accession>A0AAV4XI87</accession>
<reference evidence="1 2" key="1">
    <citation type="submission" date="2021-06" db="EMBL/GenBank/DDBJ databases">
        <title>Caerostris extrusa draft genome.</title>
        <authorList>
            <person name="Kono N."/>
            <person name="Arakawa K."/>
        </authorList>
    </citation>
    <scope>NUCLEOTIDE SEQUENCE [LARGE SCALE GENOMIC DNA]</scope>
</reference>
<evidence type="ECO:0000313" key="2">
    <source>
        <dbReference type="Proteomes" id="UP001054945"/>
    </source>
</evidence>
<dbReference type="EMBL" id="BPLR01000446">
    <property type="protein sequence ID" value="GIY94872.1"/>
    <property type="molecule type" value="Genomic_DNA"/>
</dbReference>
<name>A0AAV4XI87_CAEEX</name>
<protein>
    <submittedName>
        <fullName evidence="1">Uncharacterized protein</fullName>
    </submittedName>
</protein>
<organism evidence="1 2">
    <name type="scientific">Caerostris extrusa</name>
    <name type="common">Bark spider</name>
    <name type="synonym">Caerostris bankana</name>
    <dbReference type="NCBI Taxonomy" id="172846"/>
    <lineage>
        <taxon>Eukaryota</taxon>
        <taxon>Metazoa</taxon>
        <taxon>Ecdysozoa</taxon>
        <taxon>Arthropoda</taxon>
        <taxon>Chelicerata</taxon>
        <taxon>Arachnida</taxon>
        <taxon>Araneae</taxon>
        <taxon>Araneomorphae</taxon>
        <taxon>Entelegynae</taxon>
        <taxon>Araneoidea</taxon>
        <taxon>Araneidae</taxon>
        <taxon>Caerostris</taxon>
    </lineage>
</organism>
<dbReference type="AlphaFoldDB" id="A0AAV4XI87"/>
<dbReference type="Proteomes" id="UP001054945">
    <property type="component" value="Unassembled WGS sequence"/>
</dbReference>
<evidence type="ECO:0000313" key="1">
    <source>
        <dbReference type="EMBL" id="GIY94872.1"/>
    </source>
</evidence>
<comment type="caution">
    <text evidence="1">The sequence shown here is derived from an EMBL/GenBank/DDBJ whole genome shotgun (WGS) entry which is preliminary data.</text>
</comment>